<keyword evidence="2" id="KW-0808">Transferase</keyword>
<accession>A0A699R4G6</accession>
<dbReference type="EMBL" id="BKCJ011075250">
    <property type="protein sequence ID" value="GFC80476.1"/>
    <property type="molecule type" value="Genomic_DNA"/>
</dbReference>
<feature type="compositionally biased region" description="Basic and acidic residues" evidence="1">
    <location>
        <begin position="101"/>
        <end position="111"/>
    </location>
</feature>
<dbReference type="GO" id="GO:0003964">
    <property type="term" value="F:RNA-directed DNA polymerase activity"/>
    <property type="evidence" value="ECO:0007669"/>
    <property type="project" value="UniProtKB-KW"/>
</dbReference>
<feature type="region of interest" description="Disordered" evidence="1">
    <location>
        <begin position="35"/>
        <end position="111"/>
    </location>
</feature>
<organism evidence="2">
    <name type="scientific">Tanacetum cinerariifolium</name>
    <name type="common">Dalmatian daisy</name>
    <name type="synonym">Chrysanthemum cinerariifolium</name>
    <dbReference type="NCBI Taxonomy" id="118510"/>
    <lineage>
        <taxon>Eukaryota</taxon>
        <taxon>Viridiplantae</taxon>
        <taxon>Streptophyta</taxon>
        <taxon>Embryophyta</taxon>
        <taxon>Tracheophyta</taxon>
        <taxon>Spermatophyta</taxon>
        <taxon>Magnoliopsida</taxon>
        <taxon>eudicotyledons</taxon>
        <taxon>Gunneridae</taxon>
        <taxon>Pentapetalae</taxon>
        <taxon>asterids</taxon>
        <taxon>campanulids</taxon>
        <taxon>Asterales</taxon>
        <taxon>Asteraceae</taxon>
        <taxon>Asteroideae</taxon>
        <taxon>Anthemideae</taxon>
        <taxon>Anthemidinae</taxon>
        <taxon>Tanacetum</taxon>
    </lineage>
</organism>
<evidence type="ECO:0000313" key="2">
    <source>
        <dbReference type="EMBL" id="GFC80476.1"/>
    </source>
</evidence>
<dbReference type="AlphaFoldDB" id="A0A699R4G6"/>
<gene>
    <name evidence="2" type="ORF">Tci_852446</name>
</gene>
<name>A0A699R4G6_TANCI</name>
<reference evidence="2" key="1">
    <citation type="journal article" date="2019" name="Sci. Rep.">
        <title>Draft genome of Tanacetum cinerariifolium, the natural source of mosquito coil.</title>
        <authorList>
            <person name="Yamashiro T."/>
            <person name="Shiraishi A."/>
            <person name="Satake H."/>
            <person name="Nakayama K."/>
        </authorList>
    </citation>
    <scope>NUCLEOTIDE SEQUENCE</scope>
</reference>
<feature type="compositionally biased region" description="Basic and acidic residues" evidence="1">
    <location>
        <begin position="35"/>
        <end position="46"/>
    </location>
</feature>
<keyword evidence="2" id="KW-0695">RNA-directed DNA polymerase</keyword>
<evidence type="ECO:0000256" key="1">
    <source>
        <dbReference type="SAM" id="MobiDB-lite"/>
    </source>
</evidence>
<sequence>MTSLTKSNLELKNMFGQFMKMNTASYLGSGTLSVERETEATKDRVHPTNNGSTKDVQPLIVPTESPILNSEPVDSPINEPVAPPVSARKPNQRPSIPYPSRLHDQKLRDKANDQREKFFQIFK</sequence>
<keyword evidence="2" id="KW-0548">Nucleotidyltransferase</keyword>
<feature type="non-terminal residue" evidence="2">
    <location>
        <position position="123"/>
    </location>
</feature>
<protein>
    <submittedName>
        <fullName evidence="2">Reverse transcriptase domain-containing protein</fullName>
    </submittedName>
</protein>
<proteinExistence type="predicted"/>
<comment type="caution">
    <text evidence="2">The sequence shown here is derived from an EMBL/GenBank/DDBJ whole genome shotgun (WGS) entry which is preliminary data.</text>
</comment>